<accession>A0A6P2CCF0</accession>
<dbReference type="NCBIfam" id="TIGR03930">
    <property type="entry name" value="WXG100_ESAT6"/>
    <property type="match status" value="1"/>
</dbReference>
<evidence type="ECO:0000313" key="2">
    <source>
        <dbReference type="EMBL" id="TXG90434.1"/>
    </source>
</evidence>
<evidence type="ECO:0000256" key="1">
    <source>
        <dbReference type="RuleBase" id="RU362001"/>
    </source>
</evidence>
<dbReference type="Pfam" id="PF06013">
    <property type="entry name" value="WXG100"/>
    <property type="match status" value="1"/>
</dbReference>
<dbReference type="Proteomes" id="UP000471120">
    <property type="component" value="Unassembled WGS sequence"/>
</dbReference>
<dbReference type="EMBL" id="QRCM01000001">
    <property type="protein sequence ID" value="TXG90434.1"/>
    <property type="molecule type" value="Genomic_DNA"/>
</dbReference>
<reference evidence="2 3" key="1">
    <citation type="submission" date="2018-07" db="EMBL/GenBank/DDBJ databases">
        <title>Genome sequence of Rhodococcus rhodnii ATCC 35071 from Rhodnius prolixus.</title>
        <authorList>
            <person name="Patel V."/>
            <person name="Vogel K.J."/>
        </authorList>
    </citation>
    <scope>NUCLEOTIDE SEQUENCE [LARGE SCALE GENOMIC DNA]</scope>
    <source>
        <strain evidence="2 3">ATCC 35071</strain>
    </source>
</reference>
<organism evidence="2 3">
    <name type="scientific">Rhodococcus rhodnii</name>
    <dbReference type="NCBI Taxonomy" id="38312"/>
    <lineage>
        <taxon>Bacteria</taxon>
        <taxon>Bacillati</taxon>
        <taxon>Actinomycetota</taxon>
        <taxon>Actinomycetes</taxon>
        <taxon>Mycobacteriales</taxon>
        <taxon>Nocardiaceae</taxon>
        <taxon>Rhodococcus</taxon>
    </lineage>
</organism>
<name>A0A6P2CCF0_9NOCA</name>
<comment type="similarity">
    <text evidence="1">Belongs to the WXG100 family.</text>
</comment>
<dbReference type="RefSeq" id="WP_040775198.1">
    <property type="nucleotide sequence ID" value="NZ_QRCM01000001.1"/>
</dbReference>
<dbReference type="InterPro" id="IPR036689">
    <property type="entry name" value="ESAT-6-like_sf"/>
</dbReference>
<gene>
    <name evidence="2" type="ORF">DW322_09615</name>
</gene>
<comment type="caution">
    <text evidence="2">The sequence shown here is derived from an EMBL/GenBank/DDBJ whole genome shotgun (WGS) entry which is preliminary data.</text>
</comment>
<evidence type="ECO:0000313" key="3">
    <source>
        <dbReference type="Proteomes" id="UP000471120"/>
    </source>
</evidence>
<dbReference type="InterPro" id="IPR010310">
    <property type="entry name" value="T7SS_ESAT-6-like"/>
</dbReference>
<sequence>MAGVTTDVAQMEASAGHVEDVNAQLQGIISSLRGRVEGSRASWQGGAQVAFQTLMTNYDDASRRLQETLQSIADRIRENGKGYDAAEQENLQAINSVGSSLNIAG</sequence>
<protein>
    <recommendedName>
        <fullName evidence="1">ESAT-6-like protein</fullName>
    </recommendedName>
</protein>
<dbReference type="AlphaFoldDB" id="A0A6P2CCF0"/>
<proteinExistence type="inferred from homology"/>
<dbReference type="Gene3D" id="1.10.287.1060">
    <property type="entry name" value="ESAT-6-like"/>
    <property type="match status" value="1"/>
</dbReference>
<dbReference type="SUPFAM" id="SSF140453">
    <property type="entry name" value="EsxAB dimer-like"/>
    <property type="match status" value="1"/>
</dbReference>